<comment type="caution">
    <text evidence="1">The sequence shown here is derived from an EMBL/GenBank/DDBJ whole genome shotgun (WGS) entry which is preliminary data.</text>
</comment>
<evidence type="ECO:0000313" key="2">
    <source>
        <dbReference type="Proteomes" id="UP001219525"/>
    </source>
</evidence>
<keyword evidence="2" id="KW-1185">Reference proteome</keyword>
<dbReference type="EMBL" id="JARJCW010000019">
    <property type="protein sequence ID" value="KAJ7214324.1"/>
    <property type="molecule type" value="Genomic_DNA"/>
</dbReference>
<dbReference type="AlphaFoldDB" id="A0AAD6VIY0"/>
<protein>
    <submittedName>
        <fullName evidence="1">Uncharacterized protein</fullName>
    </submittedName>
</protein>
<reference evidence="1" key="1">
    <citation type="submission" date="2023-03" db="EMBL/GenBank/DDBJ databases">
        <title>Massive genome expansion in bonnet fungi (Mycena s.s.) driven by repeated elements and novel gene families across ecological guilds.</title>
        <authorList>
            <consortium name="Lawrence Berkeley National Laboratory"/>
            <person name="Harder C.B."/>
            <person name="Miyauchi S."/>
            <person name="Viragh M."/>
            <person name="Kuo A."/>
            <person name="Thoen E."/>
            <person name="Andreopoulos B."/>
            <person name="Lu D."/>
            <person name="Skrede I."/>
            <person name="Drula E."/>
            <person name="Henrissat B."/>
            <person name="Morin E."/>
            <person name="Kohler A."/>
            <person name="Barry K."/>
            <person name="LaButti K."/>
            <person name="Morin E."/>
            <person name="Salamov A."/>
            <person name="Lipzen A."/>
            <person name="Mereny Z."/>
            <person name="Hegedus B."/>
            <person name="Baldrian P."/>
            <person name="Stursova M."/>
            <person name="Weitz H."/>
            <person name="Taylor A."/>
            <person name="Grigoriev I.V."/>
            <person name="Nagy L.G."/>
            <person name="Martin F."/>
            <person name="Kauserud H."/>
        </authorList>
    </citation>
    <scope>NUCLEOTIDE SEQUENCE</scope>
    <source>
        <strain evidence="1">9144</strain>
    </source>
</reference>
<accession>A0AAD6VIY0</accession>
<proteinExistence type="predicted"/>
<organism evidence="1 2">
    <name type="scientific">Mycena pura</name>
    <dbReference type="NCBI Taxonomy" id="153505"/>
    <lineage>
        <taxon>Eukaryota</taxon>
        <taxon>Fungi</taxon>
        <taxon>Dikarya</taxon>
        <taxon>Basidiomycota</taxon>
        <taxon>Agaricomycotina</taxon>
        <taxon>Agaricomycetes</taxon>
        <taxon>Agaricomycetidae</taxon>
        <taxon>Agaricales</taxon>
        <taxon>Marasmiineae</taxon>
        <taxon>Mycenaceae</taxon>
        <taxon>Mycena</taxon>
    </lineage>
</organism>
<dbReference type="Proteomes" id="UP001219525">
    <property type="component" value="Unassembled WGS sequence"/>
</dbReference>
<evidence type="ECO:0000313" key="1">
    <source>
        <dbReference type="EMBL" id="KAJ7214324.1"/>
    </source>
</evidence>
<name>A0AAD6VIY0_9AGAR</name>
<gene>
    <name evidence="1" type="ORF">GGX14DRAFT_610654</name>
</gene>
<sequence length="228" mass="23758">MMIARIAALRLPLYDAVDGPTSPDCRLCVDSAAAFALATRAAALSNLQASGPLASGGRIAVTWASASADMAPLTITLLSAHHWNGPFVIANHVDPQQNKVSFQLPAVVPGWSLGTSAPSAWPTPPACFLQLRVCHRPRPRADCDGHRDTDAEASARAVGVDRHLCVEKFDVGGCPPAAARVRRSGAAAVAGCGAAGPPLSAPRPRLVRPRRALQNCDDPPPAVPVRPK</sequence>